<proteinExistence type="predicted"/>
<dbReference type="EMBL" id="BEZZ01000413">
    <property type="protein sequence ID" value="GCC32112.1"/>
    <property type="molecule type" value="Genomic_DNA"/>
</dbReference>
<feature type="region of interest" description="Disordered" evidence="1">
    <location>
        <begin position="180"/>
        <end position="374"/>
    </location>
</feature>
<sequence length="374" mass="40863">MQIALKTPGALERQLSQKKPSRGTKPFPTKPYIFVNVDPNSQDVTKNSSSKAESSANDRFLTEQGKRTTDLHSINSRSKNLDQNQVSTSAVSSATKTQPQGSDAYGESIASISDHPDVTVDSSKADYESYVIIPSKTNKVLDKPKSVQDKSSPLERYRSMNVSSGQDETHANLYANISQNRTSNPTHHFPTIVNPSSLEDEQQTRSNPSSSLSQDSSHTSSVEHEILLRGNRSQALKRSPNSSTDHDSVERSLSSSTRHSPISLTPSSMDHGTSSFRHPSRSGTSSANKPVEHEMLVKGSRHSSIRPLVKKSSPPHQETPPKRNRGQTEKRMSGSDDPLPENHEAMGNMSNLSSLKTQSSLSGVVKATKHQDAQ</sequence>
<feature type="compositionally biased region" description="Polar residues" evidence="1">
    <location>
        <begin position="251"/>
        <end position="288"/>
    </location>
</feature>
<feature type="compositionally biased region" description="Polar residues" evidence="1">
    <location>
        <begin position="348"/>
        <end position="362"/>
    </location>
</feature>
<name>A0A401SNZ5_CHIPU</name>
<gene>
    <name evidence="2" type="ORF">chiPu_0010572</name>
</gene>
<feature type="compositionally biased region" description="Basic and acidic residues" evidence="1">
    <location>
        <begin position="142"/>
        <end position="158"/>
    </location>
</feature>
<feature type="region of interest" description="Disordered" evidence="1">
    <location>
        <begin position="142"/>
        <end position="167"/>
    </location>
</feature>
<dbReference type="OMA" id="QDETHAN"/>
<feature type="compositionally biased region" description="Basic and acidic residues" evidence="1">
    <location>
        <begin position="60"/>
        <end position="70"/>
    </location>
</feature>
<accession>A0A401SNZ5</accession>
<feature type="compositionally biased region" description="Polar residues" evidence="1">
    <location>
        <begin position="71"/>
        <end position="85"/>
    </location>
</feature>
<dbReference type="Proteomes" id="UP000287033">
    <property type="component" value="Unassembled WGS sequence"/>
</dbReference>
<evidence type="ECO:0000313" key="3">
    <source>
        <dbReference type="Proteomes" id="UP000287033"/>
    </source>
</evidence>
<comment type="caution">
    <text evidence="2">The sequence shown here is derived from an EMBL/GenBank/DDBJ whole genome shotgun (WGS) entry which is preliminary data.</text>
</comment>
<feature type="compositionally biased region" description="Low complexity" evidence="1">
    <location>
        <begin position="46"/>
        <end position="57"/>
    </location>
</feature>
<reference evidence="2 3" key="1">
    <citation type="journal article" date="2018" name="Nat. Ecol. Evol.">
        <title>Shark genomes provide insights into elasmobranch evolution and the origin of vertebrates.</title>
        <authorList>
            <person name="Hara Y"/>
            <person name="Yamaguchi K"/>
            <person name="Onimaru K"/>
            <person name="Kadota M"/>
            <person name="Koyanagi M"/>
            <person name="Keeley SD"/>
            <person name="Tatsumi K"/>
            <person name="Tanaka K"/>
            <person name="Motone F"/>
            <person name="Kageyama Y"/>
            <person name="Nozu R"/>
            <person name="Adachi N"/>
            <person name="Nishimura O"/>
            <person name="Nakagawa R"/>
            <person name="Tanegashima C"/>
            <person name="Kiyatake I"/>
            <person name="Matsumoto R"/>
            <person name="Murakumo K"/>
            <person name="Nishida K"/>
            <person name="Terakita A"/>
            <person name="Kuratani S"/>
            <person name="Sato K"/>
            <person name="Hyodo S Kuraku.S."/>
        </authorList>
    </citation>
    <scope>NUCLEOTIDE SEQUENCE [LARGE SCALE GENOMIC DNA]</scope>
</reference>
<protein>
    <submittedName>
        <fullName evidence="2">Uncharacterized protein</fullName>
    </submittedName>
</protein>
<feature type="region of interest" description="Disordered" evidence="1">
    <location>
        <begin position="1"/>
        <end position="108"/>
    </location>
</feature>
<evidence type="ECO:0000256" key="1">
    <source>
        <dbReference type="SAM" id="MobiDB-lite"/>
    </source>
</evidence>
<feature type="compositionally biased region" description="Low complexity" evidence="1">
    <location>
        <begin position="86"/>
        <end position="95"/>
    </location>
</feature>
<keyword evidence="3" id="KW-1185">Reference proteome</keyword>
<dbReference type="AlphaFoldDB" id="A0A401SNZ5"/>
<evidence type="ECO:0000313" key="2">
    <source>
        <dbReference type="EMBL" id="GCC32112.1"/>
    </source>
</evidence>
<feature type="compositionally biased region" description="Basic and acidic residues" evidence="1">
    <location>
        <begin position="326"/>
        <end position="344"/>
    </location>
</feature>
<feature type="compositionally biased region" description="Polar residues" evidence="1">
    <location>
        <begin position="231"/>
        <end position="243"/>
    </location>
</feature>
<organism evidence="2 3">
    <name type="scientific">Chiloscyllium punctatum</name>
    <name type="common">Brownbanded bambooshark</name>
    <name type="synonym">Hemiscyllium punctatum</name>
    <dbReference type="NCBI Taxonomy" id="137246"/>
    <lineage>
        <taxon>Eukaryota</taxon>
        <taxon>Metazoa</taxon>
        <taxon>Chordata</taxon>
        <taxon>Craniata</taxon>
        <taxon>Vertebrata</taxon>
        <taxon>Chondrichthyes</taxon>
        <taxon>Elasmobranchii</taxon>
        <taxon>Galeomorphii</taxon>
        <taxon>Galeoidea</taxon>
        <taxon>Orectolobiformes</taxon>
        <taxon>Hemiscylliidae</taxon>
        <taxon>Chiloscyllium</taxon>
    </lineage>
</organism>
<feature type="compositionally biased region" description="Low complexity" evidence="1">
    <location>
        <begin position="206"/>
        <end position="220"/>
    </location>
</feature>